<proteinExistence type="predicted"/>
<evidence type="ECO:0000313" key="2">
    <source>
        <dbReference type="Proteomes" id="UP000604825"/>
    </source>
</evidence>
<accession>A0A811NZN9</accession>
<protein>
    <submittedName>
        <fullName evidence="1">Uncharacterized protein</fullName>
    </submittedName>
</protein>
<sequence length="51" mass="5820">MGSNGYKTNPHNQDNVIHPDFVDELPKELKQQVETKFNAVLKAFLESCTKD</sequence>
<gene>
    <name evidence="1" type="ORF">NCGR_LOCUS21441</name>
</gene>
<organism evidence="1 2">
    <name type="scientific">Miscanthus lutarioriparius</name>
    <dbReference type="NCBI Taxonomy" id="422564"/>
    <lineage>
        <taxon>Eukaryota</taxon>
        <taxon>Viridiplantae</taxon>
        <taxon>Streptophyta</taxon>
        <taxon>Embryophyta</taxon>
        <taxon>Tracheophyta</taxon>
        <taxon>Spermatophyta</taxon>
        <taxon>Magnoliopsida</taxon>
        <taxon>Liliopsida</taxon>
        <taxon>Poales</taxon>
        <taxon>Poaceae</taxon>
        <taxon>PACMAD clade</taxon>
        <taxon>Panicoideae</taxon>
        <taxon>Andropogonodae</taxon>
        <taxon>Andropogoneae</taxon>
        <taxon>Saccharinae</taxon>
        <taxon>Miscanthus</taxon>
    </lineage>
</organism>
<evidence type="ECO:0000313" key="1">
    <source>
        <dbReference type="EMBL" id="CAD6231329.1"/>
    </source>
</evidence>
<keyword evidence="2" id="KW-1185">Reference proteome</keyword>
<dbReference type="Proteomes" id="UP000604825">
    <property type="component" value="Unassembled WGS sequence"/>
</dbReference>
<name>A0A811NZN9_9POAL</name>
<comment type="caution">
    <text evidence="1">The sequence shown here is derived from an EMBL/GenBank/DDBJ whole genome shotgun (WGS) entry which is preliminary data.</text>
</comment>
<dbReference type="EMBL" id="CAJGYO010000005">
    <property type="protein sequence ID" value="CAD6231329.1"/>
    <property type="molecule type" value="Genomic_DNA"/>
</dbReference>
<dbReference type="AlphaFoldDB" id="A0A811NZN9"/>
<reference evidence="1" key="1">
    <citation type="submission" date="2020-10" db="EMBL/GenBank/DDBJ databases">
        <authorList>
            <person name="Han B."/>
            <person name="Lu T."/>
            <person name="Zhao Q."/>
            <person name="Huang X."/>
            <person name="Zhao Y."/>
        </authorList>
    </citation>
    <scope>NUCLEOTIDE SEQUENCE</scope>
</reference>